<dbReference type="Gene3D" id="3.40.50.1820">
    <property type="entry name" value="alpha/beta hydrolase"/>
    <property type="match status" value="1"/>
</dbReference>
<dbReference type="Pfam" id="PF03583">
    <property type="entry name" value="LIP"/>
    <property type="match status" value="1"/>
</dbReference>
<gene>
    <name evidence="1" type="ORF">D7D52_21200</name>
</gene>
<dbReference type="GO" id="GO:0016042">
    <property type="term" value="P:lipid catabolic process"/>
    <property type="evidence" value="ECO:0007669"/>
    <property type="project" value="InterPro"/>
</dbReference>
<evidence type="ECO:0000313" key="2">
    <source>
        <dbReference type="Proteomes" id="UP000267164"/>
    </source>
</evidence>
<dbReference type="AlphaFoldDB" id="A0A386ZDJ3"/>
<accession>A0A386ZDJ3</accession>
<reference evidence="1 2" key="1">
    <citation type="submission" date="2018-09" db="EMBL/GenBank/DDBJ databases">
        <title>Nocardia yunnanensis sp. nov., an actinomycete isolated from a soil sample.</title>
        <authorList>
            <person name="Zhang J."/>
        </authorList>
    </citation>
    <scope>NUCLEOTIDE SEQUENCE [LARGE SCALE GENOMIC DNA]</scope>
    <source>
        <strain evidence="1 2">CFHS0054</strain>
    </source>
</reference>
<sequence length="455" mass="48927">MTAHPPTDPQERNVVSIGAAFENIDFATEFDVPAMRPLLPGLDPFYRSPIDLATVAPGTILRSRPVRIGLLGRIPQRVRAWQLLYRSTDLTGRPEAAVTTVLLAWDAEPDAGRPLVSFQCAIDAVVPKCFPSYALQHGSRALGAIPQIELPLIAAALARGWAVSVPDHGGQGGHFGAAREPGHRALDGLRAAVRFPPLGLHPRTRMGLWGYSGGGLATAWAAEVARDYAPELDIAGAVAGSPVGDPAAAFVRLNGSAFAGFAMVFTAGLRRAYPGLDEVVREIVSPEYLALLDDAEHLATFPLLARYAGRNANRHIRGGLGALLTRPEMRTVLDDIQPGAQAPAMPLLVVQGVNDEVIAVADVDAHVRRYRERGAHVRYLRDRLSTHLPLQFLAAPVMVDWLADRLAGRPLPPAEDRTLWSLAAGPRAAIAHRHFMALLATMAAGRPIRTRSALR</sequence>
<dbReference type="Proteomes" id="UP000267164">
    <property type="component" value="Chromosome"/>
</dbReference>
<dbReference type="KEGG" id="nyu:D7D52_21200"/>
<dbReference type="PANTHER" id="PTHR34853">
    <property type="match status" value="1"/>
</dbReference>
<evidence type="ECO:0000313" key="1">
    <source>
        <dbReference type="EMBL" id="AYF75942.1"/>
    </source>
</evidence>
<dbReference type="GO" id="GO:0004806">
    <property type="term" value="F:triacylglycerol lipase activity"/>
    <property type="evidence" value="ECO:0007669"/>
    <property type="project" value="InterPro"/>
</dbReference>
<dbReference type="SUPFAM" id="SSF53474">
    <property type="entry name" value="alpha/beta-Hydrolases"/>
    <property type="match status" value="1"/>
</dbReference>
<dbReference type="EMBL" id="CP032568">
    <property type="protein sequence ID" value="AYF75942.1"/>
    <property type="molecule type" value="Genomic_DNA"/>
</dbReference>
<dbReference type="PANTHER" id="PTHR34853:SF1">
    <property type="entry name" value="LIPASE 5"/>
    <property type="match status" value="1"/>
</dbReference>
<dbReference type="InterPro" id="IPR029058">
    <property type="entry name" value="AB_hydrolase_fold"/>
</dbReference>
<keyword evidence="2" id="KW-1185">Reference proteome</keyword>
<protein>
    <submittedName>
        <fullName evidence="1">Lipase</fullName>
    </submittedName>
</protein>
<dbReference type="PIRSF" id="PIRSF029171">
    <property type="entry name" value="Esterase_LipA"/>
    <property type="match status" value="1"/>
</dbReference>
<organism evidence="1 2">
    <name type="scientific">Nocardia yunnanensis</name>
    <dbReference type="NCBI Taxonomy" id="2382165"/>
    <lineage>
        <taxon>Bacteria</taxon>
        <taxon>Bacillati</taxon>
        <taxon>Actinomycetota</taxon>
        <taxon>Actinomycetes</taxon>
        <taxon>Mycobacteriales</taxon>
        <taxon>Nocardiaceae</taxon>
        <taxon>Nocardia</taxon>
    </lineage>
</organism>
<dbReference type="OrthoDB" id="9798122at2"/>
<dbReference type="Gene3D" id="1.10.260.130">
    <property type="match status" value="1"/>
</dbReference>
<dbReference type="InterPro" id="IPR005152">
    <property type="entry name" value="Lipase_secreted"/>
</dbReference>
<proteinExistence type="predicted"/>
<name>A0A386ZDJ3_9NOCA</name>